<gene>
    <name evidence="8" type="ORF">BINO364_LOCUS8366</name>
</gene>
<feature type="domain" description="Chitin-binding type-2" evidence="7">
    <location>
        <begin position="161"/>
        <end position="225"/>
    </location>
</feature>
<sequence length="230" mass="25373">MYFFVCFAVLLISVSCNAQVKKEEEKSAVCVVRNMYIKVDGQCDAYVECLDYQAMNMHCPDGLHYDPEAKWPAYPCGYPQDVQCDGRGVSQPAVSNADCPHQYGYYPSPLASANDCGHYRICNGGKPVELYCPAGLAFNPATARCDWADNVPSCNVDEYVGYKCPPAALDEEGKPIETNHKYETDCYAFYSCVNGLARLLSCDPGYAFNEDTGRCEDADKVACTRTAVVQ</sequence>
<evidence type="ECO:0000256" key="5">
    <source>
        <dbReference type="ARBA" id="ARBA00023180"/>
    </source>
</evidence>
<dbReference type="InterPro" id="IPR002557">
    <property type="entry name" value="Chitin-bd_dom"/>
</dbReference>
<dbReference type="OrthoDB" id="6020543at2759"/>
<evidence type="ECO:0000256" key="6">
    <source>
        <dbReference type="SAM" id="SignalP"/>
    </source>
</evidence>
<dbReference type="PANTHER" id="PTHR23301">
    <property type="entry name" value="CHITIN BINDING PERITROPHIN-A"/>
    <property type="match status" value="1"/>
</dbReference>
<feature type="domain" description="Chitin-binding type-2" evidence="7">
    <location>
        <begin position="96"/>
        <end position="156"/>
    </location>
</feature>
<evidence type="ECO:0000256" key="4">
    <source>
        <dbReference type="ARBA" id="ARBA00023157"/>
    </source>
</evidence>
<proteinExistence type="predicted"/>
<reference evidence="8" key="1">
    <citation type="submission" date="2021-12" db="EMBL/GenBank/DDBJ databases">
        <authorList>
            <person name="Martin H S."/>
        </authorList>
    </citation>
    <scope>NUCLEOTIDE SEQUENCE</scope>
</reference>
<dbReference type="Proteomes" id="UP000838878">
    <property type="component" value="Chromosome 3"/>
</dbReference>
<dbReference type="EMBL" id="OV170223">
    <property type="protein sequence ID" value="CAH0722406.1"/>
    <property type="molecule type" value="Genomic_DNA"/>
</dbReference>
<dbReference type="Gene3D" id="2.170.140.10">
    <property type="entry name" value="Chitin binding domain"/>
    <property type="match status" value="3"/>
</dbReference>
<evidence type="ECO:0000313" key="9">
    <source>
        <dbReference type="Proteomes" id="UP000838878"/>
    </source>
</evidence>
<dbReference type="GO" id="GO:0008061">
    <property type="term" value="F:chitin binding"/>
    <property type="evidence" value="ECO:0007669"/>
    <property type="project" value="UniProtKB-KW"/>
</dbReference>
<feature type="chain" id="PRO_5035423622" description="Chitin-binding type-2 domain-containing protein" evidence="6">
    <location>
        <begin position="19"/>
        <end position="230"/>
    </location>
</feature>
<dbReference type="SMART" id="SM00494">
    <property type="entry name" value="ChtBD2"/>
    <property type="match status" value="3"/>
</dbReference>
<keyword evidence="5" id="KW-0325">Glycoprotein</keyword>
<protein>
    <recommendedName>
        <fullName evidence="7">Chitin-binding type-2 domain-containing protein</fullName>
    </recommendedName>
</protein>
<dbReference type="InterPro" id="IPR036508">
    <property type="entry name" value="Chitin-bd_dom_sf"/>
</dbReference>
<evidence type="ECO:0000256" key="3">
    <source>
        <dbReference type="ARBA" id="ARBA00022737"/>
    </source>
</evidence>
<keyword evidence="9" id="KW-1185">Reference proteome</keyword>
<dbReference type="PROSITE" id="PS50940">
    <property type="entry name" value="CHIT_BIND_II"/>
    <property type="match status" value="3"/>
</dbReference>
<dbReference type="SUPFAM" id="SSF57625">
    <property type="entry name" value="Invertebrate chitin-binding proteins"/>
    <property type="match status" value="3"/>
</dbReference>
<evidence type="ECO:0000313" key="8">
    <source>
        <dbReference type="EMBL" id="CAH0722406.1"/>
    </source>
</evidence>
<dbReference type="AlphaFoldDB" id="A0A8J9ULD3"/>
<dbReference type="PANTHER" id="PTHR23301:SF0">
    <property type="entry name" value="CHITIN-BINDING TYPE-2 DOMAIN-CONTAINING PROTEIN-RELATED"/>
    <property type="match status" value="1"/>
</dbReference>
<dbReference type="InterPro" id="IPR051940">
    <property type="entry name" value="Chitin_bind-dev_reg"/>
</dbReference>
<feature type="domain" description="Chitin-binding type-2" evidence="7">
    <location>
        <begin position="27"/>
        <end position="86"/>
    </location>
</feature>
<evidence type="ECO:0000256" key="2">
    <source>
        <dbReference type="ARBA" id="ARBA00022729"/>
    </source>
</evidence>
<evidence type="ECO:0000256" key="1">
    <source>
        <dbReference type="ARBA" id="ARBA00022669"/>
    </source>
</evidence>
<feature type="signal peptide" evidence="6">
    <location>
        <begin position="1"/>
        <end position="18"/>
    </location>
</feature>
<keyword evidence="4" id="KW-1015">Disulfide bond</keyword>
<dbReference type="GO" id="GO:0005576">
    <property type="term" value="C:extracellular region"/>
    <property type="evidence" value="ECO:0007669"/>
    <property type="project" value="InterPro"/>
</dbReference>
<name>A0A8J9ULD3_9NEOP</name>
<evidence type="ECO:0000259" key="7">
    <source>
        <dbReference type="PROSITE" id="PS50940"/>
    </source>
</evidence>
<keyword evidence="1" id="KW-0147">Chitin-binding</keyword>
<organism evidence="8 9">
    <name type="scientific">Brenthis ino</name>
    <name type="common">lesser marbled fritillary</name>
    <dbReference type="NCBI Taxonomy" id="405034"/>
    <lineage>
        <taxon>Eukaryota</taxon>
        <taxon>Metazoa</taxon>
        <taxon>Ecdysozoa</taxon>
        <taxon>Arthropoda</taxon>
        <taxon>Hexapoda</taxon>
        <taxon>Insecta</taxon>
        <taxon>Pterygota</taxon>
        <taxon>Neoptera</taxon>
        <taxon>Endopterygota</taxon>
        <taxon>Lepidoptera</taxon>
        <taxon>Glossata</taxon>
        <taxon>Ditrysia</taxon>
        <taxon>Papilionoidea</taxon>
        <taxon>Nymphalidae</taxon>
        <taxon>Heliconiinae</taxon>
        <taxon>Argynnini</taxon>
        <taxon>Brenthis</taxon>
    </lineage>
</organism>
<keyword evidence="3" id="KW-0677">Repeat</keyword>
<accession>A0A8J9ULD3</accession>
<feature type="non-terminal residue" evidence="8">
    <location>
        <position position="230"/>
    </location>
</feature>
<keyword evidence="2 6" id="KW-0732">Signal</keyword>
<dbReference type="Pfam" id="PF01607">
    <property type="entry name" value="CBM_14"/>
    <property type="match status" value="3"/>
</dbReference>